<feature type="region of interest" description="Disordered" evidence="1">
    <location>
        <begin position="1"/>
        <end position="79"/>
    </location>
</feature>
<sequence length="281" mass="30306">MRRGGRAVLSRAAASLEQRPSDVVDQRNTSSRGAVVLVTDGKELTRKSRPGDTGTKEERMQRRGKSERKPLDVKGDEDRMERARMGTSLLRTSLIAKALKVGVGSGGKEFGSVERARSASRGIEGGGCGQTDQVAVLQSRLQMGAMIKMPPECAKWPESFQLFASTFVGFSSKTSTMLHGTQDRLHINFVCACRPSVDTTDSIIQSEYLCFSSRSSTLLDSPSMPLGQGLRNDAAYADLETHRTPCGSANALVPPGEDDEREYPMLPPTGDAASLCLTDSS</sequence>
<keyword evidence="3" id="KW-1185">Reference proteome</keyword>
<organism evidence="2 3">
    <name type="scientific">Mycena metata</name>
    <dbReference type="NCBI Taxonomy" id="1033252"/>
    <lineage>
        <taxon>Eukaryota</taxon>
        <taxon>Fungi</taxon>
        <taxon>Dikarya</taxon>
        <taxon>Basidiomycota</taxon>
        <taxon>Agaricomycotina</taxon>
        <taxon>Agaricomycetes</taxon>
        <taxon>Agaricomycetidae</taxon>
        <taxon>Agaricales</taxon>
        <taxon>Marasmiineae</taxon>
        <taxon>Mycenaceae</taxon>
        <taxon>Mycena</taxon>
    </lineage>
</organism>
<feature type="region of interest" description="Disordered" evidence="1">
    <location>
        <begin position="247"/>
        <end position="281"/>
    </location>
</feature>
<reference evidence="2" key="1">
    <citation type="submission" date="2023-03" db="EMBL/GenBank/DDBJ databases">
        <title>Massive genome expansion in bonnet fungi (Mycena s.s.) driven by repeated elements and novel gene families across ecological guilds.</title>
        <authorList>
            <consortium name="Lawrence Berkeley National Laboratory"/>
            <person name="Harder C.B."/>
            <person name="Miyauchi S."/>
            <person name="Viragh M."/>
            <person name="Kuo A."/>
            <person name="Thoen E."/>
            <person name="Andreopoulos B."/>
            <person name="Lu D."/>
            <person name="Skrede I."/>
            <person name="Drula E."/>
            <person name="Henrissat B."/>
            <person name="Morin E."/>
            <person name="Kohler A."/>
            <person name="Barry K."/>
            <person name="LaButti K."/>
            <person name="Morin E."/>
            <person name="Salamov A."/>
            <person name="Lipzen A."/>
            <person name="Mereny Z."/>
            <person name="Hegedus B."/>
            <person name="Baldrian P."/>
            <person name="Stursova M."/>
            <person name="Weitz H."/>
            <person name="Taylor A."/>
            <person name="Grigoriev I.V."/>
            <person name="Nagy L.G."/>
            <person name="Martin F."/>
            <person name="Kauserud H."/>
        </authorList>
    </citation>
    <scope>NUCLEOTIDE SEQUENCE</scope>
    <source>
        <strain evidence="2">CBHHK182m</strain>
    </source>
</reference>
<name>A0AAD7NHJ1_9AGAR</name>
<evidence type="ECO:0000256" key="1">
    <source>
        <dbReference type="SAM" id="MobiDB-lite"/>
    </source>
</evidence>
<evidence type="ECO:0000313" key="2">
    <source>
        <dbReference type="EMBL" id="KAJ7761313.1"/>
    </source>
</evidence>
<gene>
    <name evidence="2" type="ORF">B0H16DRAFT_1456049</name>
</gene>
<dbReference type="Proteomes" id="UP001215598">
    <property type="component" value="Unassembled WGS sequence"/>
</dbReference>
<dbReference type="AlphaFoldDB" id="A0AAD7NHJ1"/>
<feature type="compositionally biased region" description="Basic and acidic residues" evidence="1">
    <location>
        <begin position="67"/>
        <end position="79"/>
    </location>
</feature>
<proteinExistence type="predicted"/>
<comment type="caution">
    <text evidence="2">The sequence shown here is derived from an EMBL/GenBank/DDBJ whole genome shotgun (WGS) entry which is preliminary data.</text>
</comment>
<evidence type="ECO:0000313" key="3">
    <source>
        <dbReference type="Proteomes" id="UP001215598"/>
    </source>
</evidence>
<feature type="compositionally biased region" description="Basic and acidic residues" evidence="1">
    <location>
        <begin position="40"/>
        <end position="61"/>
    </location>
</feature>
<accession>A0AAD7NHJ1</accession>
<protein>
    <submittedName>
        <fullName evidence="2">Uncharacterized protein</fullName>
    </submittedName>
</protein>
<dbReference type="EMBL" id="JARKIB010000035">
    <property type="protein sequence ID" value="KAJ7761313.1"/>
    <property type="molecule type" value="Genomic_DNA"/>
</dbReference>